<dbReference type="InterPro" id="IPR025322">
    <property type="entry name" value="PADRE_dom"/>
</dbReference>
<feature type="compositionally biased region" description="Polar residues" evidence="1">
    <location>
        <begin position="83"/>
        <end position="108"/>
    </location>
</feature>
<feature type="compositionally biased region" description="Acidic residues" evidence="1">
    <location>
        <begin position="307"/>
        <end position="317"/>
    </location>
</feature>
<reference evidence="2" key="1">
    <citation type="submission" date="2022-12" db="EMBL/GenBank/DDBJ databases">
        <title>Draft genome assemblies for two species of Escallonia (Escalloniales).</title>
        <authorList>
            <person name="Chanderbali A."/>
            <person name="Dervinis C."/>
            <person name="Anghel I."/>
            <person name="Soltis D."/>
            <person name="Soltis P."/>
            <person name="Zapata F."/>
        </authorList>
    </citation>
    <scope>NUCLEOTIDE SEQUENCE</scope>
    <source>
        <strain evidence="2">UCBG64.0493</strain>
        <tissue evidence="2">Leaf</tissue>
    </source>
</reference>
<dbReference type="AlphaFoldDB" id="A0AA89APV5"/>
<dbReference type="PANTHER" id="PTHR33052">
    <property type="entry name" value="DUF4228 DOMAIN PROTEIN-RELATED"/>
    <property type="match status" value="1"/>
</dbReference>
<protein>
    <submittedName>
        <fullName evidence="2">Uncharacterized protein</fullName>
    </submittedName>
</protein>
<proteinExistence type="predicted"/>
<evidence type="ECO:0000256" key="1">
    <source>
        <dbReference type="SAM" id="MobiDB-lite"/>
    </source>
</evidence>
<name>A0AA89APV5_9ASTE</name>
<keyword evidence="3" id="KW-1185">Reference proteome</keyword>
<dbReference type="Pfam" id="PF14009">
    <property type="entry name" value="PADRE"/>
    <property type="match status" value="1"/>
</dbReference>
<feature type="region of interest" description="Disordered" evidence="1">
    <location>
        <begin position="83"/>
        <end position="120"/>
    </location>
</feature>
<evidence type="ECO:0000313" key="3">
    <source>
        <dbReference type="Proteomes" id="UP001188597"/>
    </source>
</evidence>
<comment type="caution">
    <text evidence="2">The sequence shown here is derived from an EMBL/GenBank/DDBJ whole genome shotgun (WGS) entry which is preliminary data.</text>
</comment>
<accession>A0AA89APV5</accession>
<dbReference type="Proteomes" id="UP001188597">
    <property type="component" value="Unassembled WGS sequence"/>
</dbReference>
<sequence length="334" mass="38248">MGGAAREKGVLKLVFPGGYVEMLKNPITAAEVMKRNPRHCVTRPDVFKFPWIVIRPESILRLGRVFYVVPYHTIRRLLESLHTSKNNSSNDPSRQTSPPQAAEVSTTKPPRLRGEKHYAEDHDKESKCFWESESISSKEPTRLGGESRFSREQFYGCEPLIEPTCFHRLVKKRKDAACLKMLTYEHKEDGGGRGYVSGRSTIVPADNQDNRDQQVAQKYLKKQYAVEHWPIASRNNHKHNLRPTKPQDPVDVYSSVEKRLPLPNQELHKSANHHDACRSANLKSCLKKHDSNSSRSRSLRVSFAVPVDDDDDDDDDDKTWRIQACDLQEIFDTS</sequence>
<organism evidence="2 3">
    <name type="scientific">Escallonia herrerae</name>
    <dbReference type="NCBI Taxonomy" id="1293975"/>
    <lineage>
        <taxon>Eukaryota</taxon>
        <taxon>Viridiplantae</taxon>
        <taxon>Streptophyta</taxon>
        <taxon>Embryophyta</taxon>
        <taxon>Tracheophyta</taxon>
        <taxon>Spermatophyta</taxon>
        <taxon>Magnoliopsida</taxon>
        <taxon>eudicotyledons</taxon>
        <taxon>Gunneridae</taxon>
        <taxon>Pentapetalae</taxon>
        <taxon>asterids</taxon>
        <taxon>campanulids</taxon>
        <taxon>Escalloniales</taxon>
        <taxon>Escalloniaceae</taxon>
        <taxon>Escallonia</taxon>
    </lineage>
</organism>
<feature type="compositionally biased region" description="Low complexity" evidence="1">
    <location>
        <begin position="293"/>
        <end position="302"/>
    </location>
</feature>
<evidence type="ECO:0000313" key="2">
    <source>
        <dbReference type="EMBL" id="KAK3010575.1"/>
    </source>
</evidence>
<gene>
    <name evidence="2" type="ORF">RJ639_011981</name>
</gene>
<dbReference type="EMBL" id="JAVXUP010001528">
    <property type="protein sequence ID" value="KAK3010575.1"/>
    <property type="molecule type" value="Genomic_DNA"/>
</dbReference>
<feature type="region of interest" description="Disordered" evidence="1">
    <location>
        <begin position="288"/>
        <end position="318"/>
    </location>
</feature>